<sequence length="16" mass="1781">MGNHTDDYVGNMSLLN</sequence>
<protein>
    <submittedName>
        <fullName evidence="1">Uncharacterized protein</fullName>
    </submittedName>
</protein>
<proteinExistence type="predicted"/>
<name>A0A0E9QTZ6_ANGAN</name>
<evidence type="ECO:0000313" key="1">
    <source>
        <dbReference type="EMBL" id="JAH20284.1"/>
    </source>
</evidence>
<reference evidence="1" key="2">
    <citation type="journal article" date="2015" name="Fish Shellfish Immunol.">
        <title>Early steps in the European eel (Anguilla anguilla)-Vibrio vulnificus interaction in the gills: Role of the RtxA13 toxin.</title>
        <authorList>
            <person name="Callol A."/>
            <person name="Pajuelo D."/>
            <person name="Ebbesson L."/>
            <person name="Teles M."/>
            <person name="MacKenzie S."/>
            <person name="Amaro C."/>
        </authorList>
    </citation>
    <scope>NUCLEOTIDE SEQUENCE</scope>
</reference>
<accession>A0A0E9QTZ6</accession>
<organism evidence="1">
    <name type="scientific">Anguilla anguilla</name>
    <name type="common">European freshwater eel</name>
    <name type="synonym">Muraena anguilla</name>
    <dbReference type="NCBI Taxonomy" id="7936"/>
    <lineage>
        <taxon>Eukaryota</taxon>
        <taxon>Metazoa</taxon>
        <taxon>Chordata</taxon>
        <taxon>Craniata</taxon>
        <taxon>Vertebrata</taxon>
        <taxon>Euteleostomi</taxon>
        <taxon>Actinopterygii</taxon>
        <taxon>Neopterygii</taxon>
        <taxon>Teleostei</taxon>
        <taxon>Anguilliformes</taxon>
        <taxon>Anguillidae</taxon>
        <taxon>Anguilla</taxon>
    </lineage>
</organism>
<dbReference type="EMBL" id="GBXM01088293">
    <property type="protein sequence ID" value="JAH20284.1"/>
    <property type="molecule type" value="Transcribed_RNA"/>
</dbReference>
<dbReference type="AlphaFoldDB" id="A0A0E9QTZ6"/>
<reference evidence="1" key="1">
    <citation type="submission" date="2014-11" db="EMBL/GenBank/DDBJ databases">
        <authorList>
            <person name="Amaro Gonzalez C."/>
        </authorList>
    </citation>
    <scope>NUCLEOTIDE SEQUENCE</scope>
</reference>